<accession>A0A183G0Y3</accession>
<keyword evidence="2" id="KW-1185">Reference proteome</keyword>
<protein>
    <submittedName>
        <fullName evidence="3">HTH_48 domain-containing protein</fullName>
    </submittedName>
</protein>
<organism evidence="2 3">
    <name type="scientific">Heligmosomoides polygyrus</name>
    <name type="common">Parasitic roundworm</name>
    <dbReference type="NCBI Taxonomy" id="6339"/>
    <lineage>
        <taxon>Eukaryota</taxon>
        <taxon>Metazoa</taxon>
        <taxon>Ecdysozoa</taxon>
        <taxon>Nematoda</taxon>
        <taxon>Chromadorea</taxon>
        <taxon>Rhabditida</taxon>
        <taxon>Rhabditina</taxon>
        <taxon>Rhabditomorpha</taxon>
        <taxon>Strongyloidea</taxon>
        <taxon>Heligmosomidae</taxon>
        <taxon>Heligmosomoides</taxon>
    </lineage>
</organism>
<evidence type="ECO:0000313" key="3">
    <source>
        <dbReference type="WBParaSite" id="HPBE_0001478901-mRNA-1"/>
    </source>
</evidence>
<accession>A0A3P8DX62</accession>
<dbReference type="InterPro" id="IPR052709">
    <property type="entry name" value="Transposase-MT_Hybrid"/>
</dbReference>
<dbReference type="PANTHER" id="PTHR46060:SF1">
    <property type="entry name" value="MARINER MOS1 TRANSPOSASE-LIKE PROTEIN"/>
    <property type="match status" value="1"/>
</dbReference>
<dbReference type="AlphaFoldDB" id="A0A183G0Y3"/>
<dbReference type="Proteomes" id="UP000050761">
    <property type="component" value="Unassembled WGS sequence"/>
</dbReference>
<evidence type="ECO:0000313" key="2">
    <source>
        <dbReference type="Proteomes" id="UP000050761"/>
    </source>
</evidence>
<proteinExistence type="predicted"/>
<dbReference type="EMBL" id="UZAH01028531">
    <property type="protein sequence ID" value="VDP00773.1"/>
    <property type="molecule type" value="Genomic_DNA"/>
</dbReference>
<dbReference type="PANTHER" id="PTHR46060">
    <property type="entry name" value="MARINER MOS1 TRANSPOSASE-LIKE PROTEIN"/>
    <property type="match status" value="1"/>
</dbReference>
<dbReference type="WBParaSite" id="HPBE_0001478901-mRNA-1">
    <property type="protein sequence ID" value="HPBE_0001478901-mRNA-1"/>
    <property type="gene ID" value="HPBE_0001478901"/>
</dbReference>
<gene>
    <name evidence="1" type="ORF">HPBE_LOCUS14790</name>
</gene>
<sequence>MDKLAQLGYVHMPHPPYSSDISPCDYHCILLEPIGLHGRKGHKDHPYEGVRYFAAALGCSRSTVDNGLRSLGMVKKLGQWLPHELTDDNLRRRVDICTQLLS</sequence>
<dbReference type="OrthoDB" id="5873070at2759"/>
<name>A0A183G0Y3_HELPZ</name>
<reference evidence="1 2" key="1">
    <citation type="submission" date="2018-11" db="EMBL/GenBank/DDBJ databases">
        <authorList>
            <consortium name="Pathogen Informatics"/>
        </authorList>
    </citation>
    <scope>NUCLEOTIDE SEQUENCE [LARGE SCALE GENOMIC DNA]</scope>
</reference>
<reference evidence="3" key="2">
    <citation type="submission" date="2019-09" db="UniProtKB">
        <authorList>
            <consortium name="WormBaseParasite"/>
        </authorList>
    </citation>
    <scope>IDENTIFICATION</scope>
</reference>
<evidence type="ECO:0000313" key="1">
    <source>
        <dbReference type="EMBL" id="VDP00773.1"/>
    </source>
</evidence>